<dbReference type="PANTHER" id="PTHR45138">
    <property type="entry name" value="REGULATORY COMPONENTS OF SENSORY TRANSDUCTION SYSTEM"/>
    <property type="match status" value="1"/>
</dbReference>
<dbReference type="RefSeq" id="WP_077197939.1">
    <property type="nucleotide sequence ID" value="NZ_LBFC01000006.1"/>
</dbReference>
<gene>
    <name evidence="4" type="ORF">XJ44_02400</name>
</gene>
<dbReference type="PROSITE" id="PS50110">
    <property type="entry name" value="RESPONSE_REGULATORY"/>
    <property type="match status" value="1"/>
</dbReference>
<dbReference type="PANTHER" id="PTHR45138:SF9">
    <property type="entry name" value="DIGUANYLATE CYCLASE DGCM-RELATED"/>
    <property type="match status" value="1"/>
</dbReference>
<dbReference type="EMBL" id="LBFC01000006">
    <property type="protein sequence ID" value="ONN27837.1"/>
    <property type="molecule type" value="Genomic_DNA"/>
</dbReference>
<dbReference type="InterPro" id="IPR000160">
    <property type="entry name" value="GGDEF_dom"/>
</dbReference>
<keyword evidence="1" id="KW-0597">Phosphoprotein</keyword>
<dbReference type="CDD" id="cd01949">
    <property type="entry name" value="GGDEF"/>
    <property type="match status" value="1"/>
</dbReference>
<dbReference type="InterPro" id="IPR029787">
    <property type="entry name" value="Nucleotide_cyclase"/>
</dbReference>
<name>A0ABX3IMV6_9BACT</name>
<dbReference type="SMART" id="SM00267">
    <property type="entry name" value="GGDEF"/>
    <property type="match status" value="1"/>
</dbReference>
<dbReference type="Pfam" id="PF00072">
    <property type="entry name" value="Response_reg"/>
    <property type="match status" value="1"/>
</dbReference>
<dbReference type="CDD" id="cd00156">
    <property type="entry name" value="REC"/>
    <property type="match status" value="1"/>
</dbReference>
<feature type="modified residue" description="4-aspartylphosphate" evidence="1">
    <location>
        <position position="52"/>
    </location>
</feature>
<evidence type="ECO:0000256" key="1">
    <source>
        <dbReference type="PROSITE-ProRule" id="PRU00169"/>
    </source>
</evidence>
<organism evidence="4 5">
    <name type="scientific">Thermosipho affectus</name>
    <dbReference type="NCBI Taxonomy" id="660294"/>
    <lineage>
        <taxon>Bacteria</taxon>
        <taxon>Thermotogati</taxon>
        <taxon>Thermotogota</taxon>
        <taxon>Thermotogae</taxon>
        <taxon>Thermotogales</taxon>
        <taxon>Fervidobacteriaceae</taxon>
        <taxon>Thermosipho</taxon>
    </lineage>
</organism>
<proteinExistence type="predicted"/>
<feature type="domain" description="Response regulatory" evidence="2">
    <location>
        <begin position="3"/>
        <end position="119"/>
    </location>
</feature>
<dbReference type="NCBIfam" id="TIGR00254">
    <property type="entry name" value="GGDEF"/>
    <property type="match status" value="1"/>
</dbReference>
<evidence type="ECO:0000259" key="2">
    <source>
        <dbReference type="PROSITE" id="PS50110"/>
    </source>
</evidence>
<comment type="caution">
    <text evidence="4">The sequence shown here is derived from an EMBL/GenBank/DDBJ whole genome shotgun (WGS) entry which is preliminary data.</text>
</comment>
<evidence type="ECO:0000313" key="5">
    <source>
        <dbReference type="Proteomes" id="UP000242616"/>
    </source>
</evidence>
<accession>A0ABX3IMV6</accession>
<dbReference type="Gene3D" id="3.30.70.270">
    <property type="match status" value="1"/>
</dbReference>
<dbReference type="PROSITE" id="PS50887">
    <property type="entry name" value="GGDEF"/>
    <property type="match status" value="1"/>
</dbReference>
<dbReference type="SMART" id="SM00448">
    <property type="entry name" value="REC"/>
    <property type="match status" value="1"/>
</dbReference>
<evidence type="ECO:0000313" key="4">
    <source>
        <dbReference type="EMBL" id="ONN27837.1"/>
    </source>
</evidence>
<dbReference type="InterPro" id="IPR050469">
    <property type="entry name" value="Diguanylate_Cyclase"/>
</dbReference>
<reference evidence="4 5" key="1">
    <citation type="submission" date="2015-06" db="EMBL/GenBank/DDBJ databases">
        <title>Genome sequencing of Thermotogales isolates from hydrothermal vents.</title>
        <authorList>
            <person name="Haverkamp T.H."/>
            <person name="Kublanov I.V."/>
            <person name="Nesbo C.L."/>
        </authorList>
    </citation>
    <scope>NUCLEOTIDE SEQUENCE [LARGE SCALE GENOMIC DNA]</scope>
    <source>
        <strain evidence="5">ik275mar</strain>
    </source>
</reference>
<dbReference type="Gene3D" id="3.40.50.2300">
    <property type="match status" value="1"/>
</dbReference>
<evidence type="ECO:0000259" key="3">
    <source>
        <dbReference type="PROSITE" id="PS50887"/>
    </source>
</evidence>
<dbReference type="InterPro" id="IPR011006">
    <property type="entry name" value="CheY-like_superfamily"/>
</dbReference>
<feature type="domain" description="GGDEF" evidence="3">
    <location>
        <begin position="333"/>
        <end position="462"/>
    </location>
</feature>
<sequence length="462" mass="53530">MKKVLVIDDSKLWREFFKFELGKLGCEVEVAVDGLDGLNKFFSILPDVVIVDYTMPKMNGIHVARFIRSYPQFKNVGIVIITAENETINKFWAIKSGVDLYLKKSIDRELILSELKNFLDNDYHLELNYEVFNLKKRSFRDLLDILEESLRNELFISEIYSFLEYLEDERYLFERIYFLLNEIFGIISLHVLILNIENARVYSFSGDDDFFNKQNVKDILMSAFEKPVTSLNWYYNGNYNNQGRELKEFITINLAYKGNEQAVLLLEGVKRKNEFYNLISTAVQPLSLVAKLLNEYNLSKSKIEKDALTKVYSKAFIMEKLNELLRMSLRQKIPLSVAMIDIDDFKKVNDKYGHIKGDEVLKKVAGIISGNLRDSDYVGRYGGEEFLVIFPSTQCRDAKHVLERVLNKVREFNWSSLGIDIVTFSAGVCCKPKRSMLAFVKEADKNLYKAKRNGKNQICGGD</sequence>
<keyword evidence="5" id="KW-1185">Reference proteome</keyword>
<dbReference type="Pfam" id="PF00990">
    <property type="entry name" value="GGDEF"/>
    <property type="match status" value="1"/>
</dbReference>
<dbReference type="SUPFAM" id="SSF55073">
    <property type="entry name" value="Nucleotide cyclase"/>
    <property type="match status" value="1"/>
</dbReference>
<dbReference type="InterPro" id="IPR043128">
    <property type="entry name" value="Rev_trsase/Diguanyl_cyclase"/>
</dbReference>
<dbReference type="InterPro" id="IPR001789">
    <property type="entry name" value="Sig_transdc_resp-reg_receiver"/>
</dbReference>
<dbReference type="Proteomes" id="UP000242616">
    <property type="component" value="Unassembled WGS sequence"/>
</dbReference>
<dbReference type="SUPFAM" id="SSF52172">
    <property type="entry name" value="CheY-like"/>
    <property type="match status" value="1"/>
</dbReference>
<protein>
    <submittedName>
        <fullName evidence="4">Diguanylate cyclase</fullName>
    </submittedName>
</protein>